<reference evidence="9 10" key="1">
    <citation type="submission" date="2015-01" db="EMBL/GenBank/DDBJ databases">
        <title>Genome Assembly of Bacillus badius MTCC 1458.</title>
        <authorList>
            <person name="Verma A."/>
            <person name="Khatri I."/>
            <person name="Mual P."/>
            <person name="Subramanian S."/>
            <person name="Krishnamurthi S."/>
        </authorList>
    </citation>
    <scope>NUCLEOTIDE SEQUENCE [LARGE SCALE GENOMIC DNA]</scope>
    <source>
        <strain evidence="9 10">MTCC 1458</strain>
    </source>
</reference>
<name>A0ABR5ASK8_BACBA</name>
<dbReference type="Pfam" id="PF00108">
    <property type="entry name" value="Thiolase_N"/>
    <property type="match status" value="1"/>
</dbReference>
<evidence type="ECO:0000259" key="7">
    <source>
        <dbReference type="Pfam" id="PF00108"/>
    </source>
</evidence>
<feature type="domain" description="Thiolase N-terminal" evidence="7">
    <location>
        <begin position="4"/>
        <end position="260"/>
    </location>
</feature>
<evidence type="ECO:0000313" key="10">
    <source>
        <dbReference type="Proteomes" id="UP000031982"/>
    </source>
</evidence>
<evidence type="ECO:0000256" key="2">
    <source>
        <dbReference type="ARBA" id="ARBA00012705"/>
    </source>
</evidence>
<evidence type="ECO:0000256" key="1">
    <source>
        <dbReference type="ARBA" id="ARBA00010982"/>
    </source>
</evidence>
<dbReference type="Pfam" id="PF02803">
    <property type="entry name" value="Thiolase_C"/>
    <property type="match status" value="1"/>
</dbReference>
<dbReference type="PANTHER" id="PTHR18919">
    <property type="entry name" value="ACETYL-COA C-ACYLTRANSFERASE"/>
    <property type="match status" value="1"/>
</dbReference>
<dbReference type="InterPro" id="IPR002155">
    <property type="entry name" value="Thiolase"/>
</dbReference>
<organism evidence="9 10">
    <name type="scientific">Bacillus badius</name>
    <dbReference type="NCBI Taxonomy" id="1455"/>
    <lineage>
        <taxon>Bacteria</taxon>
        <taxon>Bacillati</taxon>
        <taxon>Bacillota</taxon>
        <taxon>Bacilli</taxon>
        <taxon>Bacillales</taxon>
        <taxon>Bacillaceae</taxon>
        <taxon>Pseudobacillus</taxon>
    </lineage>
</organism>
<gene>
    <name evidence="9" type="ORF">SD77_1057</name>
</gene>
<dbReference type="RefSeq" id="WP_041113997.1">
    <property type="nucleotide sequence ID" value="NZ_JARTHD010000009.1"/>
</dbReference>
<protein>
    <recommendedName>
        <fullName evidence="2">acetyl-CoA C-acetyltransferase</fullName>
        <ecNumber evidence="2">2.3.1.9</ecNumber>
    </recommendedName>
    <alternativeName>
        <fullName evidence="5">Acetoacetyl-CoA thiolase</fullName>
    </alternativeName>
</protein>
<dbReference type="Proteomes" id="UP000031982">
    <property type="component" value="Unassembled WGS sequence"/>
</dbReference>
<dbReference type="InterPro" id="IPR020616">
    <property type="entry name" value="Thiolase_N"/>
</dbReference>
<dbReference type="PANTHER" id="PTHR18919:SF107">
    <property type="entry name" value="ACETYL-COA ACETYLTRANSFERASE, CYTOSOLIC"/>
    <property type="match status" value="1"/>
</dbReference>
<keyword evidence="3 6" id="KW-0808">Transferase</keyword>
<dbReference type="InterPro" id="IPR020613">
    <property type="entry name" value="Thiolase_CS"/>
</dbReference>
<dbReference type="PROSITE" id="PS00737">
    <property type="entry name" value="THIOLASE_2"/>
    <property type="match status" value="1"/>
</dbReference>
<dbReference type="EMBL" id="JXLP01000012">
    <property type="protein sequence ID" value="KIL77728.1"/>
    <property type="molecule type" value="Genomic_DNA"/>
</dbReference>
<evidence type="ECO:0000256" key="4">
    <source>
        <dbReference type="ARBA" id="ARBA00023315"/>
    </source>
</evidence>
<proteinExistence type="inferred from homology"/>
<dbReference type="EC" id="2.3.1.9" evidence="2"/>
<keyword evidence="10" id="KW-1185">Reference proteome</keyword>
<dbReference type="InterPro" id="IPR016039">
    <property type="entry name" value="Thiolase-like"/>
</dbReference>
<dbReference type="Gene3D" id="3.40.47.10">
    <property type="match status" value="2"/>
</dbReference>
<feature type="domain" description="Thiolase C-terminal" evidence="8">
    <location>
        <begin position="269"/>
        <end position="389"/>
    </location>
</feature>
<dbReference type="NCBIfam" id="TIGR01930">
    <property type="entry name" value="AcCoA-C-Actrans"/>
    <property type="match status" value="1"/>
</dbReference>
<comment type="caution">
    <text evidence="9">The sequence shown here is derived from an EMBL/GenBank/DDBJ whole genome shotgun (WGS) entry which is preliminary data.</text>
</comment>
<evidence type="ECO:0000256" key="3">
    <source>
        <dbReference type="ARBA" id="ARBA00022679"/>
    </source>
</evidence>
<evidence type="ECO:0000256" key="5">
    <source>
        <dbReference type="ARBA" id="ARBA00030755"/>
    </source>
</evidence>
<evidence type="ECO:0000313" key="9">
    <source>
        <dbReference type="EMBL" id="KIL77728.1"/>
    </source>
</evidence>
<dbReference type="InterPro" id="IPR020617">
    <property type="entry name" value="Thiolase_C"/>
</dbReference>
<accession>A0ABR5ASK8</accession>
<dbReference type="CDD" id="cd00751">
    <property type="entry name" value="thiolase"/>
    <property type="match status" value="1"/>
</dbReference>
<sequence>MEDVVIVAGGRTAVGAFGKSLKEVSAVELGKQVLEGVMKKVPIEKKEVDEIIFGHGYVHGGGLNSARIASQKAGFPESIPAHVIIKACGSSLKAITSGALAIMAGQEEIVIAGGVESMSQVPYLLRNRWGGKFGHLQIEDALLTDGLTCSLENEHMGATAERLARKYNISREEQDSFAFRSHQKAKKAIEEDRFQEEIIPLQVKGKKKAFIFAKDESVRPEASFSKFAQLSPVFEEGGTITAGNACPMNDGAAAVVLMSHKKAIEKGLEPMVKIKAFASAGVDPGIMGIGPVPATRKALEKAGLSLEDIGRVELNEAFAGQALAVMKELKMHPERVNVNGGAIALGHPVGATGAKLTVSLMYEMIGSQERYGMVTLCMAGGMGLTVIYENMNSC</sequence>
<dbReference type="PIRSF" id="PIRSF000429">
    <property type="entry name" value="Ac-CoA_Ac_transf"/>
    <property type="match status" value="1"/>
</dbReference>
<evidence type="ECO:0000259" key="8">
    <source>
        <dbReference type="Pfam" id="PF02803"/>
    </source>
</evidence>
<evidence type="ECO:0000256" key="6">
    <source>
        <dbReference type="RuleBase" id="RU003557"/>
    </source>
</evidence>
<comment type="similarity">
    <text evidence="1 6">Belongs to the thiolase-like superfamily. Thiolase family.</text>
</comment>
<dbReference type="SUPFAM" id="SSF53901">
    <property type="entry name" value="Thiolase-like"/>
    <property type="match status" value="2"/>
</dbReference>
<keyword evidence="4 6" id="KW-0012">Acyltransferase</keyword>